<evidence type="ECO:0008006" key="3">
    <source>
        <dbReference type="Google" id="ProtNLM"/>
    </source>
</evidence>
<dbReference type="OrthoDB" id="4986073at2"/>
<reference evidence="1 2" key="1">
    <citation type="submission" date="2019-06" db="EMBL/GenBank/DDBJ databases">
        <title>Psychrobacillus vulpis sp. nov., a new species isolated from feces of a red fox that inhabits in The Tablas de Daimiel Natural Park, Albacete, Spain.</title>
        <authorList>
            <person name="Rodriguez M."/>
            <person name="Reina J.C."/>
            <person name="Bejar V."/>
            <person name="Llamas I."/>
        </authorList>
    </citation>
    <scope>NUCLEOTIDE SEQUENCE [LARGE SCALE GENOMIC DNA]</scope>
    <source>
        <strain evidence="1 2">Z8</strain>
    </source>
</reference>
<evidence type="ECO:0000313" key="1">
    <source>
        <dbReference type="EMBL" id="TQR21307.1"/>
    </source>
</evidence>
<gene>
    <name evidence="1" type="ORF">FG384_03635</name>
</gene>
<dbReference type="AlphaFoldDB" id="A0A544TV36"/>
<evidence type="ECO:0000313" key="2">
    <source>
        <dbReference type="Proteomes" id="UP000316626"/>
    </source>
</evidence>
<dbReference type="EMBL" id="VDGI01000002">
    <property type="protein sequence ID" value="TQR21307.1"/>
    <property type="molecule type" value="Genomic_DNA"/>
</dbReference>
<keyword evidence="2" id="KW-1185">Reference proteome</keyword>
<name>A0A544TV36_9BACI</name>
<sequence length="430" mass="49253">MAIRIALIGSEETLQQVQALEDNLENIEVSLIMYQTPEEARTLLHEAKQCDVILFSGELPFYYAKKELAKLNKPALYIPDNELSVALTLLYITNHLKIDYNKLSIDLTDRTFLQEVVKQLNIELASSFIQDYPWLKEETDKVFQIEDVINKHIKLWETKQISYVVTSIHAVYDRLVALNIPCLRLMEPKKNIVDSLIEARNLGILNRAKKSQIAVGAFAFHSKNNKENFTTELHNIAKTINCSVKKVSPQLFYIYGTRSGIEYLLENKELLDQYFLSLFTLESTVSIGFGYGMTIVEAEKNANIALSYSEKNPMDNTLHVVTEEQIVTSPFNNQKNSSLLKSENKEFIKISKELGISVTNLNKMFQFYKTRPVNRFTSSDISDYFGIGKRAAERILKKFADGGYLEIIGEEQPHLSGRPRSIYRLKLPKI</sequence>
<accession>A0A544TV36</accession>
<proteinExistence type="predicted"/>
<comment type="caution">
    <text evidence="1">The sequence shown here is derived from an EMBL/GenBank/DDBJ whole genome shotgun (WGS) entry which is preliminary data.</text>
</comment>
<dbReference type="Proteomes" id="UP000316626">
    <property type="component" value="Unassembled WGS sequence"/>
</dbReference>
<protein>
    <recommendedName>
        <fullName evidence="3">Transcriptional regulator</fullName>
    </recommendedName>
</protein>
<organism evidence="1 2">
    <name type="scientific">Psychrobacillus vulpis</name>
    <dbReference type="NCBI Taxonomy" id="2325572"/>
    <lineage>
        <taxon>Bacteria</taxon>
        <taxon>Bacillati</taxon>
        <taxon>Bacillota</taxon>
        <taxon>Bacilli</taxon>
        <taxon>Bacillales</taxon>
        <taxon>Bacillaceae</taxon>
        <taxon>Psychrobacillus</taxon>
    </lineage>
</organism>
<dbReference type="RefSeq" id="WP_142641199.1">
    <property type="nucleotide sequence ID" value="NZ_VDGI01000002.1"/>
</dbReference>